<dbReference type="InterPro" id="IPR001509">
    <property type="entry name" value="Epimerase_deHydtase"/>
</dbReference>
<dbReference type="Gene3D" id="3.40.50.720">
    <property type="entry name" value="NAD(P)-binding Rossmann-like Domain"/>
    <property type="match status" value="1"/>
</dbReference>
<accession>A0A1J5TWC4</accession>
<dbReference type="STRING" id="1888995.BD935_04920"/>
<organism evidence="3 4">
    <name type="scientific">Marine Group III euryarchaeote CG-Epi1</name>
    <dbReference type="NCBI Taxonomy" id="1888995"/>
    <lineage>
        <taxon>Archaea</taxon>
        <taxon>Methanobacteriati</taxon>
        <taxon>Thermoplasmatota</taxon>
        <taxon>Thermoplasmata</taxon>
        <taxon>Candidatus Thermoprofundales</taxon>
    </lineage>
</organism>
<dbReference type="AlphaFoldDB" id="A0A1J5TWC4"/>
<comment type="caution">
    <text evidence="3">The sequence shown here is derived from an EMBL/GenBank/DDBJ whole genome shotgun (WGS) entry which is preliminary data.</text>
</comment>
<dbReference type="Pfam" id="PF01370">
    <property type="entry name" value="Epimerase"/>
    <property type="match status" value="1"/>
</dbReference>
<dbReference type="GO" id="GO:0008743">
    <property type="term" value="F:L-threonine 3-dehydrogenase activity"/>
    <property type="evidence" value="ECO:0007669"/>
    <property type="project" value="TreeGrafter"/>
</dbReference>
<dbReference type="EMBL" id="MIZA01000011">
    <property type="protein sequence ID" value="OIR20560.1"/>
    <property type="molecule type" value="Genomic_DNA"/>
</dbReference>
<dbReference type="InterPro" id="IPR036291">
    <property type="entry name" value="NAD(P)-bd_dom_sf"/>
</dbReference>
<gene>
    <name evidence="3" type="ORF">BD935_04920</name>
</gene>
<dbReference type="SMR" id="A0A1J5TWC4"/>
<dbReference type="PANTHER" id="PTHR42687">
    <property type="entry name" value="L-THREONINE 3-DEHYDROGENASE"/>
    <property type="match status" value="1"/>
</dbReference>
<proteinExistence type="inferred from homology"/>
<feature type="domain" description="NAD-dependent epimerase/dehydratase" evidence="2">
    <location>
        <begin position="2"/>
        <end position="229"/>
    </location>
</feature>
<dbReference type="GO" id="GO:0006567">
    <property type="term" value="P:L-threonine catabolic process"/>
    <property type="evidence" value="ECO:0007669"/>
    <property type="project" value="TreeGrafter"/>
</dbReference>
<evidence type="ECO:0000259" key="2">
    <source>
        <dbReference type="Pfam" id="PF01370"/>
    </source>
</evidence>
<name>A0A1J5TWC4_9ARCH</name>
<dbReference type="InterPro" id="IPR051225">
    <property type="entry name" value="NAD(P)_epim/dehydratase"/>
</dbReference>
<dbReference type="SUPFAM" id="SSF51735">
    <property type="entry name" value="NAD(P)-binding Rossmann-fold domains"/>
    <property type="match status" value="1"/>
</dbReference>
<comment type="similarity">
    <text evidence="1">Belongs to the NAD(P)-dependent epimerase/dehydratase family.</text>
</comment>
<sequence>MILVTGALGQIGTELVLALQEKYGNDKIIASDLKEPENYHCKFEKCDIRDIETYERINNENKIEIVYHLAAILSAAGEKNPELCHDVNYNGLENVLKTAKKYNQKLFCPSSIAVFGPDVPKEMTPQNVELNPKTVYGITKVKGEELCDTYFKEHGIDVRGIRYPGLISWKHKPSGGTTDYAVEMYFDAVESGKYECFVNRNTRLPMMFMDDAIRATLELMDAPLDSLNYHSNYNLSSMSFSAEELEKEISAHVDFNCLYKPDYRQDIADTWPISINDDDARKDWGWEPKFDISKMTEEMITNLRRLNE</sequence>
<protein>
    <recommendedName>
        <fullName evidence="2">NAD-dependent epimerase/dehydratase domain-containing protein</fullName>
    </recommendedName>
</protein>
<evidence type="ECO:0000313" key="4">
    <source>
        <dbReference type="Proteomes" id="UP000183080"/>
    </source>
</evidence>
<reference evidence="3 4" key="1">
    <citation type="submission" date="2016-08" db="EMBL/GenBank/DDBJ databases">
        <title>New Insights into Marine Group III Euryarchaeota, from dark to light.</title>
        <authorList>
            <person name="Haro-Moreno J.M."/>
            <person name="Rodriguez-Valera F."/>
            <person name="Lopez-Garcia P."/>
            <person name="Moreira D."/>
            <person name="Martin-Cuadrado A.B."/>
        </authorList>
    </citation>
    <scope>NUCLEOTIDE SEQUENCE [LARGE SCALE GENOMIC DNA]</scope>
    <source>
        <strain evidence="3">CG-Epi1</strain>
    </source>
</reference>
<dbReference type="PANTHER" id="PTHR42687:SF1">
    <property type="entry name" value="L-THREONINE 3-DEHYDROGENASE, MITOCHONDRIAL"/>
    <property type="match status" value="1"/>
</dbReference>
<evidence type="ECO:0000256" key="1">
    <source>
        <dbReference type="ARBA" id="ARBA00007637"/>
    </source>
</evidence>
<dbReference type="Proteomes" id="UP000183080">
    <property type="component" value="Unassembled WGS sequence"/>
</dbReference>
<evidence type="ECO:0000313" key="3">
    <source>
        <dbReference type="EMBL" id="OIR20560.1"/>
    </source>
</evidence>